<comment type="caution">
    <text evidence="11">The sequence shown here is derived from an EMBL/GenBank/DDBJ whole genome shotgun (WGS) entry which is preliminary data.</text>
</comment>
<dbReference type="EMBL" id="JBGNYA010000001">
    <property type="protein sequence ID" value="MFA1610689.1"/>
    <property type="molecule type" value="Genomic_DNA"/>
</dbReference>
<protein>
    <submittedName>
        <fullName evidence="11">Branched-chain amino acid ABC transporter permease</fullName>
    </submittedName>
</protein>
<feature type="transmembrane region" description="Helical" evidence="10">
    <location>
        <begin position="64"/>
        <end position="84"/>
    </location>
</feature>
<evidence type="ECO:0000256" key="6">
    <source>
        <dbReference type="ARBA" id="ARBA00022970"/>
    </source>
</evidence>
<feature type="transmembrane region" description="Helical" evidence="10">
    <location>
        <begin position="277"/>
        <end position="299"/>
    </location>
</feature>
<feature type="transmembrane region" description="Helical" evidence="10">
    <location>
        <begin position="185"/>
        <end position="216"/>
    </location>
</feature>
<dbReference type="AlphaFoldDB" id="A0ABD5MAK7"/>
<keyword evidence="7 10" id="KW-1133">Transmembrane helix</keyword>
<dbReference type="CDD" id="cd06582">
    <property type="entry name" value="TM_PBP1_LivH_like"/>
    <property type="match status" value="1"/>
</dbReference>
<name>A0ABD5MAK7_9EURY</name>
<accession>A0ABD5MAK7</accession>
<feature type="transmembrane region" description="Helical" evidence="10">
    <location>
        <begin position="30"/>
        <end position="52"/>
    </location>
</feature>
<keyword evidence="6" id="KW-0029">Amino-acid transport</keyword>
<keyword evidence="5 10" id="KW-0812">Transmembrane</keyword>
<feature type="transmembrane region" description="Helical" evidence="10">
    <location>
        <begin position="146"/>
        <end position="165"/>
    </location>
</feature>
<evidence type="ECO:0000256" key="1">
    <source>
        <dbReference type="ARBA" id="ARBA00004651"/>
    </source>
</evidence>
<evidence type="ECO:0000256" key="3">
    <source>
        <dbReference type="ARBA" id="ARBA00022475"/>
    </source>
</evidence>
<evidence type="ECO:0000256" key="9">
    <source>
        <dbReference type="ARBA" id="ARBA00037998"/>
    </source>
</evidence>
<comment type="similarity">
    <text evidence="9">Belongs to the binding-protein-dependent transport system permease family. LivHM subfamily.</text>
</comment>
<evidence type="ECO:0000256" key="5">
    <source>
        <dbReference type="ARBA" id="ARBA00022692"/>
    </source>
</evidence>
<keyword evidence="4" id="KW-0997">Cell inner membrane</keyword>
<gene>
    <name evidence="11" type="ORF">OS889_06665</name>
</gene>
<evidence type="ECO:0000256" key="7">
    <source>
        <dbReference type="ARBA" id="ARBA00022989"/>
    </source>
</evidence>
<dbReference type="InterPro" id="IPR052157">
    <property type="entry name" value="BCAA_transport_permease"/>
</dbReference>
<feature type="transmembrane region" description="Helical" evidence="10">
    <location>
        <begin position="311"/>
        <end position="334"/>
    </location>
</feature>
<evidence type="ECO:0000256" key="10">
    <source>
        <dbReference type="SAM" id="Phobius"/>
    </source>
</evidence>
<evidence type="ECO:0000313" key="12">
    <source>
        <dbReference type="Proteomes" id="UP001570511"/>
    </source>
</evidence>
<feature type="transmembrane region" description="Helical" evidence="10">
    <location>
        <begin position="114"/>
        <end position="134"/>
    </location>
</feature>
<keyword evidence="12" id="KW-1185">Reference proteome</keyword>
<dbReference type="GO" id="GO:0005886">
    <property type="term" value="C:plasma membrane"/>
    <property type="evidence" value="ECO:0007669"/>
    <property type="project" value="UniProtKB-SubCell"/>
</dbReference>
<evidence type="ECO:0000256" key="8">
    <source>
        <dbReference type="ARBA" id="ARBA00023136"/>
    </source>
</evidence>
<feature type="transmembrane region" description="Helical" evidence="10">
    <location>
        <begin position="250"/>
        <end position="271"/>
    </location>
</feature>
<keyword evidence="3" id="KW-1003">Cell membrane</keyword>
<dbReference type="InterPro" id="IPR001851">
    <property type="entry name" value="ABC_transp_permease"/>
</dbReference>
<evidence type="ECO:0000313" key="11">
    <source>
        <dbReference type="EMBL" id="MFA1610689.1"/>
    </source>
</evidence>
<proteinExistence type="inferred from homology"/>
<reference evidence="11 12" key="1">
    <citation type="submission" date="2024-08" db="EMBL/GenBank/DDBJ databases">
        <title>Halobellus sp. MBLA0158 whole genome sequence.</title>
        <authorList>
            <person name="Hwang C.Y."/>
            <person name="Cho E.-S."/>
            <person name="Seo M.-J."/>
        </authorList>
    </citation>
    <scope>NUCLEOTIDE SEQUENCE [LARGE SCALE GENOMIC DNA]</scope>
    <source>
        <strain evidence="11 12">MBLA0158</strain>
    </source>
</reference>
<evidence type="ECO:0000256" key="2">
    <source>
        <dbReference type="ARBA" id="ARBA00022448"/>
    </source>
</evidence>
<keyword evidence="8 10" id="KW-0472">Membrane</keyword>
<comment type="subcellular location">
    <subcellularLocation>
        <location evidence="1">Cell membrane</location>
        <topology evidence="1">Multi-pass membrane protein</topology>
    </subcellularLocation>
</comment>
<dbReference type="Proteomes" id="UP001570511">
    <property type="component" value="Unassembled WGS sequence"/>
</dbReference>
<dbReference type="RefSeq" id="WP_372388402.1">
    <property type="nucleotide sequence ID" value="NZ_JBGNYA010000001.1"/>
</dbReference>
<dbReference type="GO" id="GO:0006865">
    <property type="term" value="P:amino acid transport"/>
    <property type="evidence" value="ECO:0007669"/>
    <property type="project" value="UniProtKB-KW"/>
</dbReference>
<dbReference type="PANTHER" id="PTHR11795:SF371">
    <property type="entry name" value="HIGH-AFFINITY BRANCHED-CHAIN AMINO ACID TRANSPORT SYSTEM PERMEASE PROTEIN LIVH"/>
    <property type="match status" value="1"/>
</dbReference>
<keyword evidence="2" id="KW-0813">Transport</keyword>
<dbReference type="PANTHER" id="PTHR11795">
    <property type="entry name" value="BRANCHED-CHAIN AMINO ACID TRANSPORT SYSTEM PERMEASE PROTEIN LIVH"/>
    <property type="match status" value="1"/>
</dbReference>
<sequence>MIAAIVGVVGLDLLRRLFVGDLTVSLLAGYLWNGLTFGVIVGLAGVGLSLTYDLLEFANFAHGDYITVSAFVGWGSAYLIAGLGQLDPGSLFFLGVGGTVYPGDVGISVTNTPLAIVGGLLAAAVAGAAVAVVLDRVVYKSMRGTGAITLLIASVGVAFTLRYLTVYTFTQQSFGLTVSAWTYDLALPGGTVSISAPSLLLIGVSIVTMFGVHLMLTRTKFGKAMRAMGANRDLARVSGIPSERVIRSTWIVGGALAGLAGFMIALLQGTITYQIGWTLLLLVFAGVIMGGIGSVYGAIAGGVLIGLITRLSLVWIPASFTQAMGFAIMILILLTRPQGLFGGEAT</sequence>
<dbReference type="Pfam" id="PF02653">
    <property type="entry name" value="BPD_transp_2"/>
    <property type="match status" value="1"/>
</dbReference>
<organism evidence="11 12">
    <name type="scientific">Halobellus rubicundus</name>
    <dbReference type="NCBI Taxonomy" id="2996466"/>
    <lineage>
        <taxon>Archaea</taxon>
        <taxon>Methanobacteriati</taxon>
        <taxon>Methanobacteriota</taxon>
        <taxon>Stenosarchaea group</taxon>
        <taxon>Halobacteria</taxon>
        <taxon>Halobacteriales</taxon>
        <taxon>Haloferacaceae</taxon>
        <taxon>Halobellus</taxon>
    </lineage>
</organism>
<evidence type="ECO:0000256" key="4">
    <source>
        <dbReference type="ARBA" id="ARBA00022519"/>
    </source>
</evidence>